<dbReference type="GO" id="GO:0006355">
    <property type="term" value="P:regulation of DNA-templated transcription"/>
    <property type="evidence" value="ECO:0007669"/>
    <property type="project" value="InterPro"/>
</dbReference>
<dbReference type="InterPro" id="IPR000679">
    <property type="entry name" value="Znf_GATA"/>
</dbReference>
<sequence length="367" mass="43647">MSQVIKCNHCSKTYEPYKNSKGSDSKICPSCRAVQQAVEARRPVRIRNYQAEAKRNLENNWNMFKRTSIEKRNKELSLTKEEYFELIQKPCSYCNYYNIEEINGIDRVDNTKGYILDNCIPCCKHCNRMKHILHPVFFIKKASLITKQQTNILEDYERKNFYDKWKIYVHKIPSHYIYVKRINEEKRGYDFTLTKEQYEELIYKPCYLCGFKNIVGNGLDRQDTSKGYSIDNVLTCCSTCNMMKAFYNKDDFIKQMRKISDFKESYPVEWDSIICNGFHMGAAKSDEVKKNKDKQWRSVSIYKAVKSECLEEFKKKTLESTKWSIEEYNNSTKELFEKVKASKFEDVENDLKKLIGDIHYLRLKNNH</sequence>
<feature type="domain" description="GATA-type" evidence="1">
    <location>
        <begin position="1"/>
        <end position="55"/>
    </location>
</feature>
<dbReference type="PROSITE" id="PS50114">
    <property type="entry name" value="GATA_ZN_FINGER_2"/>
    <property type="match status" value="1"/>
</dbReference>
<reference evidence="2" key="1">
    <citation type="journal article" date="2020" name="Nature">
        <title>Giant virus diversity and host interactions through global metagenomics.</title>
        <authorList>
            <person name="Schulz F."/>
            <person name="Roux S."/>
            <person name="Paez-Espino D."/>
            <person name="Jungbluth S."/>
            <person name="Walsh D.A."/>
            <person name="Denef V.J."/>
            <person name="McMahon K.D."/>
            <person name="Konstantinidis K.T."/>
            <person name="Eloe-Fadrosh E.A."/>
            <person name="Kyrpides N.C."/>
            <person name="Woyke T."/>
        </authorList>
    </citation>
    <scope>NUCLEOTIDE SEQUENCE</scope>
    <source>
        <strain evidence="2">GVMAG-M-3300023174-129</strain>
    </source>
</reference>
<dbReference type="AlphaFoldDB" id="A0A6C0D942"/>
<dbReference type="GO" id="GO:0043565">
    <property type="term" value="F:sequence-specific DNA binding"/>
    <property type="evidence" value="ECO:0007669"/>
    <property type="project" value="InterPro"/>
</dbReference>
<accession>A0A6C0D942</accession>
<dbReference type="EMBL" id="MN739546">
    <property type="protein sequence ID" value="QHT12469.1"/>
    <property type="molecule type" value="Genomic_DNA"/>
</dbReference>
<name>A0A6C0D942_9ZZZZ</name>
<dbReference type="InterPro" id="IPR003615">
    <property type="entry name" value="HNH_nuc"/>
</dbReference>
<dbReference type="Gene3D" id="3.30.40.220">
    <property type="match status" value="2"/>
</dbReference>
<proteinExistence type="predicted"/>
<dbReference type="CDD" id="cd00085">
    <property type="entry name" value="HNHc"/>
    <property type="match status" value="1"/>
</dbReference>
<organism evidence="2">
    <name type="scientific">viral metagenome</name>
    <dbReference type="NCBI Taxonomy" id="1070528"/>
    <lineage>
        <taxon>unclassified sequences</taxon>
        <taxon>metagenomes</taxon>
        <taxon>organismal metagenomes</taxon>
    </lineage>
</organism>
<evidence type="ECO:0000259" key="1">
    <source>
        <dbReference type="PROSITE" id="PS50114"/>
    </source>
</evidence>
<evidence type="ECO:0000313" key="2">
    <source>
        <dbReference type="EMBL" id="QHT12469.1"/>
    </source>
</evidence>
<protein>
    <recommendedName>
        <fullName evidence="1">GATA-type domain-containing protein</fullName>
    </recommendedName>
</protein>